<comment type="similarity">
    <text evidence="1 2">Belongs to the BolA/IbaG family.</text>
</comment>
<dbReference type="Gene3D" id="3.30.300.90">
    <property type="entry name" value="BolA-like"/>
    <property type="match status" value="1"/>
</dbReference>
<dbReference type="GO" id="GO:0005759">
    <property type="term" value="C:mitochondrial matrix"/>
    <property type="evidence" value="ECO:0007669"/>
    <property type="project" value="TreeGrafter"/>
</dbReference>
<dbReference type="EMBL" id="HBGF01001086">
    <property type="protein sequence ID" value="CAD9089006.1"/>
    <property type="molecule type" value="Transcribed_RNA"/>
</dbReference>
<dbReference type="PIRSF" id="PIRSF003113">
    <property type="entry name" value="BolA"/>
    <property type="match status" value="1"/>
</dbReference>
<protein>
    <recommendedName>
        <fullName evidence="4">BolA-like protein</fullName>
    </recommendedName>
</protein>
<name>A0A7S1PLD1_NEODS</name>
<reference evidence="3" key="1">
    <citation type="submission" date="2021-01" db="EMBL/GenBank/DDBJ databases">
        <authorList>
            <person name="Corre E."/>
            <person name="Pelletier E."/>
            <person name="Niang G."/>
            <person name="Scheremetjew M."/>
            <person name="Finn R."/>
            <person name="Kale V."/>
            <person name="Holt S."/>
            <person name="Cochrane G."/>
            <person name="Meng A."/>
            <person name="Brown T."/>
            <person name="Cohen L."/>
        </authorList>
    </citation>
    <scope>NUCLEOTIDE SEQUENCE</scope>
    <source>
        <strain evidence="3">CCAP 1951/1</strain>
    </source>
</reference>
<sequence length="89" mass="9744">MLRRSFALFVTAADIESKLRAADALAPLRDVKIDDISGGCGSFFKVQVESPAFQGKSMLQQHRLVHEVLKKEIAEIHGITVVSKVPPAE</sequence>
<accession>A0A7S1PLD1</accession>
<dbReference type="InterPro" id="IPR052275">
    <property type="entry name" value="Mt_Fe-S_assembly_factor"/>
</dbReference>
<evidence type="ECO:0000313" key="3">
    <source>
        <dbReference type="EMBL" id="CAD9089006.1"/>
    </source>
</evidence>
<dbReference type="InterPro" id="IPR036065">
    <property type="entry name" value="BolA-like_sf"/>
</dbReference>
<dbReference type="SUPFAM" id="SSF82657">
    <property type="entry name" value="BolA-like"/>
    <property type="match status" value="1"/>
</dbReference>
<dbReference type="PANTHER" id="PTHR46188">
    <property type="entry name" value="BOLA-LIKE PROTEIN 3"/>
    <property type="match status" value="1"/>
</dbReference>
<dbReference type="Pfam" id="PF01722">
    <property type="entry name" value="BolA"/>
    <property type="match status" value="1"/>
</dbReference>
<evidence type="ECO:0000256" key="1">
    <source>
        <dbReference type="ARBA" id="ARBA00005578"/>
    </source>
</evidence>
<dbReference type="PANTHER" id="PTHR46188:SF1">
    <property type="entry name" value="BOLA-LIKE PROTEIN 3"/>
    <property type="match status" value="1"/>
</dbReference>
<organism evidence="3">
    <name type="scientific">Neobodo designis</name>
    <name type="common">Flagellated protozoan</name>
    <name type="synonym">Bodo designis</name>
    <dbReference type="NCBI Taxonomy" id="312471"/>
    <lineage>
        <taxon>Eukaryota</taxon>
        <taxon>Discoba</taxon>
        <taxon>Euglenozoa</taxon>
        <taxon>Kinetoplastea</taxon>
        <taxon>Metakinetoplastina</taxon>
        <taxon>Neobodonida</taxon>
        <taxon>Neobodo</taxon>
    </lineage>
</organism>
<evidence type="ECO:0000256" key="2">
    <source>
        <dbReference type="RuleBase" id="RU003860"/>
    </source>
</evidence>
<gene>
    <name evidence="3" type="ORF">NDES1114_LOCUS749</name>
</gene>
<proteinExistence type="inferred from homology"/>
<dbReference type="InterPro" id="IPR002634">
    <property type="entry name" value="BolA"/>
</dbReference>
<dbReference type="AlphaFoldDB" id="A0A7S1PLD1"/>
<evidence type="ECO:0008006" key="4">
    <source>
        <dbReference type="Google" id="ProtNLM"/>
    </source>
</evidence>